<evidence type="ECO:0000259" key="2">
    <source>
        <dbReference type="PROSITE" id="PS51724"/>
    </source>
</evidence>
<accession>A0A850QE92</accession>
<gene>
    <name evidence="3" type="ORF">HJ536_12555</name>
</gene>
<feature type="compositionally biased region" description="Pro residues" evidence="1">
    <location>
        <begin position="67"/>
        <end position="83"/>
    </location>
</feature>
<dbReference type="AlphaFoldDB" id="A0A850QE92"/>
<comment type="caution">
    <text evidence="3">The sequence shown here is derived from an EMBL/GenBank/DDBJ whole genome shotgun (WGS) entry which is preliminary data.</text>
</comment>
<name>A0A850QE92_9RHOB</name>
<proteinExistence type="predicted"/>
<dbReference type="InterPro" id="IPR036680">
    <property type="entry name" value="SPOR-like_sf"/>
</dbReference>
<evidence type="ECO:0000313" key="4">
    <source>
        <dbReference type="Proteomes" id="UP000592216"/>
    </source>
</evidence>
<dbReference type="RefSeq" id="WP_177157964.1">
    <property type="nucleotide sequence ID" value="NZ_JABCJE010000005.1"/>
</dbReference>
<feature type="domain" description="SPOR" evidence="2">
    <location>
        <begin position="287"/>
        <end position="360"/>
    </location>
</feature>
<organism evidence="3 4">
    <name type="scientific">Donghicola mangrovi</name>
    <dbReference type="NCBI Taxonomy" id="2729614"/>
    <lineage>
        <taxon>Bacteria</taxon>
        <taxon>Pseudomonadati</taxon>
        <taxon>Pseudomonadota</taxon>
        <taxon>Alphaproteobacteria</taxon>
        <taxon>Rhodobacterales</taxon>
        <taxon>Roseobacteraceae</taxon>
        <taxon>Donghicola</taxon>
    </lineage>
</organism>
<dbReference type="SUPFAM" id="SSF110997">
    <property type="entry name" value="Sporulation related repeat"/>
    <property type="match status" value="1"/>
</dbReference>
<feature type="compositionally biased region" description="Polar residues" evidence="1">
    <location>
        <begin position="249"/>
        <end position="263"/>
    </location>
</feature>
<dbReference type="EMBL" id="JABCJE010000005">
    <property type="protein sequence ID" value="NVO24191.1"/>
    <property type="molecule type" value="Genomic_DNA"/>
</dbReference>
<dbReference type="InterPro" id="IPR007730">
    <property type="entry name" value="SPOR-like_dom"/>
</dbReference>
<feature type="region of interest" description="Disordered" evidence="1">
    <location>
        <begin position="60"/>
        <end position="85"/>
    </location>
</feature>
<feature type="region of interest" description="Disordered" evidence="1">
    <location>
        <begin position="244"/>
        <end position="270"/>
    </location>
</feature>
<sequence>MAQTPVNFPPSDFQGRQFVDNKGCAFIRVGVGPTVDWVPRVTRDRQQVCGLQPTFRTPTQTVEAPKAPVPTPAPVITPKPTPAPAAKTATKVAEPAPAPVAKAAPVVKAPAKQKVAVAAPVKKRTTTAKPMETVASKIVRPTAQAKTAAKAAVLAPTAVTSAQPVAKTRPVTAQPAPAATASVCPGRTGVSARYTNKEGVRCGPQSASPVSIISVGAANQPLPKPPAGYKQVWKDDRLNPYRGPRTAEGNVQSDQVWDTQTPRSLRPGGEAQRVAVVTPQATAPVTTSAGMGSYVQVGTFSVNGNAQRTAQRFQSAGYPVRLLTTRSGQQIVLVGAANGAGLQQTLNAARKAGFSDAFIR</sequence>
<protein>
    <submittedName>
        <fullName evidence="3">SPOR domain-containing protein</fullName>
    </submittedName>
</protein>
<dbReference type="GO" id="GO:0042834">
    <property type="term" value="F:peptidoglycan binding"/>
    <property type="evidence" value="ECO:0007669"/>
    <property type="project" value="InterPro"/>
</dbReference>
<reference evidence="3 4" key="1">
    <citation type="submission" date="2020-04" db="EMBL/GenBank/DDBJ databases">
        <title>Donghicola sp., a member of the Rhodobacteraceae family isolated from mangrove forest in Thailand.</title>
        <authorList>
            <person name="Charoenyingcharoen P."/>
            <person name="Yukphan P."/>
        </authorList>
    </citation>
    <scope>NUCLEOTIDE SEQUENCE [LARGE SCALE GENOMIC DNA]</scope>
    <source>
        <strain evidence="3 4">B5-SW-15</strain>
    </source>
</reference>
<evidence type="ECO:0000256" key="1">
    <source>
        <dbReference type="SAM" id="MobiDB-lite"/>
    </source>
</evidence>
<evidence type="ECO:0000313" key="3">
    <source>
        <dbReference type="EMBL" id="NVO24191.1"/>
    </source>
</evidence>
<dbReference type="Gene3D" id="3.30.70.1070">
    <property type="entry name" value="Sporulation related repeat"/>
    <property type="match status" value="1"/>
</dbReference>
<dbReference type="Proteomes" id="UP000592216">
    <property type="component" value="Unassembled WGS sequence"/>
</dbReference>
<dbReference type="Pfam" id="PF05036">
    <property type="entry name" value="SPOR"/>
    <property type="match status" value="1"/>
</dbReference>
<dbReference type="PROSITE" id="PS51724">
    <property type="entry name" value="SPOR"/>
    <property type="match status" value="1"/>
</dbReference>